<dbReference type="EMBL" id="FWXJ01000002">
    <property type="protein sequence ID" value="SMC32838.1"/>
    <property type="molecule type" value="Genomic_DNA"/>
</dbReference>
<dbReference type="Proteomes" id="UP000192708">
    <property type="component" value="Unassembled WGS sequence"/>
</dbReference>
<dbReference type="SUPFAM" id="SSF53850">
    <property type="entry name" value="Periplasmic binding protein-like II"/>
    <property type="match status" value="1"/>
</dbReference>
<evidence type="ECO:0000313" key="4">
    <source>
        <dbReference type="Proteomes" id="UP000192708"/>
    </source>
</evidence>
<evidence type="ECO:0000256" key="2">
    <source>
        <dbReference type="SAM" id="SignalP"/>
    </source>
</evidence>
<dbReference type="AlphaFoldDB" id="A0A1W1YAS2"/>
<dbReference type="InterPro" id="IPR005064">
    <property type="entry name" value="BUG"/>
</dbReference>
<evidence type="ECO:0000313" key="3">
    <source>
        <dbReference type="EMBL" id="SMC32838.1"/>
    </source>
</evidence>
<dbReference type="PIRSF" id="PIRSF017082">
    <property type="entry name" value="YflP"/>
    <property type="match status" value="1"/>
</dbReference>
<gene>
    <name evidence="3" type="ORF">SAMN06296008_102138</name>
</gene>
<feature type="chain" id="PRO_5010739067" evidence="2">
    <location>
        <begin position="27"/>
        <end position="324"/>
    </location>
</feature>
<reference evidence="3 4" key="1">
    <citation type="submission" date="2017-04" db="EMBL/GenBank/DDBJ databases">
        <authorList>
            <person name="Afonso C.L."/>
            <person name="Miller P.J."/>
            <person name="Scott M.A."/>
            <person name="Spackman E."/>
            <person name="Goraichik I."/>
            <person name="Dimitrov K.M."/>
            <person name="Suarez D.L."/>
            <person name="Swayne D.E."/>
        </authorList>
    </citation>
    <scope>NUCLEOTIDE SEQUENCE [LARGE SCALE GENOMIC DNA]</scope>
    <source>
        <strain evidence="3 4">VK13</strain>
    </source>
</reference>
<dbReference type="OrthoDB" id="8674678at2"/>
<keyword evidence="2" id="KW-0732">Signal</keyword>
<name>A0A1W1YAS2_9BURK</name>
<dbReference type="PANTHER" id="PTHR42928">
    <property type="entry name" value="TRICARBOXYLATE-BINDING PROTEIN"/>
    <property type="match status" value="1"/>
</dbReference>
<dbReference type="Gene3D" id="3.40.190.10">
    <property type="entry name" value="Periplasmic binding protein-like II"/>
    <property type="match status" value="1"/>
</dbReference>
<keyword evidence="4" id="KW-1185">Reference proteome</keyword>
<feature type="signal peptide" evidence="2">
    <location>
        <begin position="1"/>
        <end position="26"/>
    </location>
</feature>
<protein>
    <submittedName>
        <fullName evidence="3">Tripartite-type tricarboxylate transporter, receptor component TctC</fullName>
    </submittedName>
</protein>
<keyword evidence="3" id="KW-0675">Receptor</keyword>
<accession>A0A1W1YAS2</accession>
<dbReference type="CDD" id="cd07012">
    <property type="entry name" value="PBP2_Bug_TTT"/>
    <property type="match status" value="1"/>
</dbReference>
<organism evidence="3 4">
    <name type="scientific">Polynucleobacter kasalickyi</name>
    <dbReference type="NCBI Taxonomy" id="1938817"/>
    <lineage>
        <taxon>Bacteria</taxon>
        <taxon>Pseudomonadati</taxon>
        <taxon>Pseudomonadota</taxon>
        <taxon>Betaproteobacteria</taxon>
        <taxon>Burkholderiales</taxon>
        <taxon>Burkholderiaceae</taxon>
        <taxon>Polynucleobacter</taxon>
    </lineage>
</organism>
<dbReference type="STRING" id="1938817.SAMN06296008_102138"/>
<evidence type="ECO:0000256" key="1">
    <source>
        <dbReference type="ARBA" id="ARBA00006987"/>
    </source>
</evidence>
<dbReference type="RefSeq" id="WP_084282430.1">
    <property type="nucleotide sequence ID" value="NZ_FWXJ01000002.1"/>
</dbReference>
<dbReference type="PANTHER" id="PTHR42928:SF5">
    <property type="entry name" value="BLR1237 PROTEIN"/>
    <property type="match status" value="1"/>
</dbReference>
<dbReference type="Gene3D" id="3.40.190.150">
    <property type="entry name" value="Bordetella uptake gene, domain 1"/>
    <property type="match status" value="1"/>
</dbReference>
<dbReference type="InterPro" id="IPR042100">
    <property type="entry name" value="Bug_dom1"/>
</dbReference>
<comment type="similarity">
    <text evidence="1">Belongs to the UPF0065 (bug) family.</text>
</comment>
<sequence length="324" mass="35330">MKVFLKFGKSYLFLASFLISAIGLTAETYPNKPIRLIVPFEAGGTSDTTARTMAQKLEKRLKTTIVVENKPGANGAIATAFVARSPADGYTLLHTTPAFIINPLLNKKLGYDVFKDFAPITNLAMGTGYVMVVNAALPVKNLQEFINYAKTNKISYSSPGVGNALHLASAQFTEYTGLNALHIPYKGTSPALLAVASGEVDFMILPPTIVHSFIATGKVRPVAFTDSQRSPDFPNLPTMQESGLKELNIAGTWLGWFAPAKTPQPIIQQIAQEIKNVLQDPEMNEFLTTSGFRPDGRNPSDFDKFVKSESKRIEAVLKNVTLNE</sequence>
<proteinExistence type="inferred from homology"/>
<dbReference type="Pfam" id="PF03401">
    <property type="entry name" value="TctC"/>
    <property type="match status" value="1"/>
</dbReference>